<evidence type="ECO:0000256" key="4">
    <source>
        <dbReference type="ARBA" id="ARBA00022679"/>
    </source>
</evidence>
<dbReference type="GO" id="GO:0004340">
    <property type="term" value="F:glucokinase activity"/>
    <property type="evidence" value="ECO:0007669"/>
    <property type="project" value="UniProtKB-EC"/>
</dbReference>
<comment type="similarity">
    <text evidence="1">Belongs to the ROK (NagC/XylR) family.</text>
</comment>
<gene>
    <name evidence="9" type="ORF">WMO66_02890</name>
</gene>
<evidence type="ECO:0000256" key="8">
    <source>
        <dbReference type="ARBA" id="ARBA00032386"/>
    </source>
</evidence>
<evidence type="ECO:0000313" key="9">
    <source>
        <dbReference type="EMBL" id="MEQ2510201.1"/>
    </source>
</evidence>
<sequence length="310" mass="32502">MKYGFGVDAGGTTVKLGLLSEAGELLEKWELPSRTENGGENILPDIARSVQDCMARRGLSRDDCLGLGIGVPGPVDASGMVNRCVNLNWGVFNLHDALGILTGLRVRAGNDANCAALGEFWMGGGSGCRSAIFVTLGTGIGGGVIVDGRLLTGAHGVGGELGHIEISAPDKAPCTCGKRGCVEQYASANGIVRVTKKRLAESAEPSCLRAMEHFACKDVFDAARSGDAFAAETLEQVFDYLGEALADACCVCDPERIILGGGVSRAGDYLLRGVERHFRAHMFHACKDTQFALATLGNDAGMYGAFRLLA</sequence>
<keyword evidence="6" id="KW-0418">Kinase</keyword>
<dbReference type="InterPro" id="IPR000600">
    <property type="entry name" value="ROK"/>
</dbReference>
<dbReference type="PROSITE" id="PS01125">
    <property type="entry name" value="ROK"/>
    <property type="match status" value="1"/>
</dbReference>
<evidence type="ECO:0000256" key="2">
    <source>
        <dbReference type="ARBA" id="ARBA00012323"/>
    </source>
</evidence>
<proteinExistence type="inferred from homology"/>
<evidence type="ECO:0000256" key="7">
    <source>
        <dbReference type="ARBA" id="ARBA00022840"/>
    </source>
</evidence>
<evidence type="ECO:0000256" key="5">
    <source>
        <dbReference type="ARBA" id="ARBA00022741"/>
    </source>
</evidence>
<evidence type="ECO:0000256" key="1">
    <source>
        <dbReference type="ARBA" id="ARBA00006479"/>
    </source>
</evidence>
<dbReference type="Gene3D" id="3.30.420.40">
    <property type="match status" value="2"/>
</dbReference>
<dbReference type="EC" id="2.7.1.2" evidence="2"/>
<dbReference type="InterPro" id="IPR049874">
    <property type="entry name" value="ROK_cs"/>
</dbReference>
<dbReference type="PANTHER" id="PTHR18964">
    <property type="entry name" value="ROK (REPRESSOR, ORF, KINASE) FAMILY"/>
    <property type="match status" value="1"/>
</dbReference>
<keyword evidence="7" id="KW-0067">ATP-binding</keyword>
<evidence type="ECO:0000313" key="10">
    <source>
        <dbReference type="Proteomes" id="UP001491552"/>
    </source>
</evidence>
<dbReference type="PANTHER" id="PTHR18964:SF149">
    <property type="entry name" value="BIFUNCTIONAL UDP-N-ACETYLGLUCOSAMINE 2-EPIMERASE_N-ACETYLMANNOSAMINE KINASE"/>
    <property type="match status" value="1"/>
</dbReference>
<dbReference type="Proteomes" id="UP001491552">
    <property type="component" value="Unassembled WGS sequence"/>
</dbReference>
<evidence type="ECO:0000256" key="6">
    <source>
        <dbReference type="ARBA" id="ARBA00022777"/>
    </source>
</evidence>
<keyword evidence="10" id="KW-1185">Reference proteome</keyword>
<keyword evidence="5" id="KW-0547">Nucleotide-binding</keyword>
<keyword evidence="4 9" id="KW-0808">Transferase</keyword>
<dbReference type="NCBIfam" id="TIGR00744">
    <property type="entry name" value="ROK_glcA_fam"/>
    <property type="match status" value="1"/>
</dbReference>
<protein>
    <recommendedName>
        <fullName evidence="3">Glucokinase</fullName>
        <ecNumber evidence="2">2.7.1.2</ecNumber>
    </recommendedName>
    <alternativeName>
        <fullName evidence="8">Glucose kinase</fullName>
    </alternativeName>
</protein>
<dbReference type="RefSeq" id="WP_349134906.1">
    <property type="nucleotide sequence ID" value="NZ_JBBMFF010000136.1"/>
</dbReference>
<dbReference type="Pfam" id="PF00480">
    <property type="entry name" value="ROK"/>
    <property type="match status" value="1"/>
</dbReference>
<dbReference type="EMBL" id="JBBMFF010000136">
    <property type="protein sequence ID" value="MEQ2510201.1"/>
    <property type="molecule type" value="Genomic_DNA"/>
</dbReference>
<dbReference type="InterPro" id="IPR043129">
    <property type="entry name" value="ATPase_NBD"/>
</dbReference>
<reference evidence="9 10" key="1">
    <citation type="submission" date="2024-03" db="EMBL/GenBank/DDBJ databases">
        <title>Human intestinal bacterial collection.</title>
        <authorList>
            <person name="Pauvert C."/>
            <person name="Hitch T.C.A."/>
            <person name="Clavel T."/>
        </authorList>
    </citation>
    <scope>NUCLEOTIDE SEQUENCE [LARGE SCALE GENOMIC DNA]</scope>
    <source>
        <strain evidence="9 10">CLA-AA-H192</strain>
    </source>
</reference>
<organism evidence="9 10">
    <name type="scientific">Faecousia intestinalis</name>
    <dbReference type="NCBI Taxonomy" id="3133167"/>
    <lineage>
        <taxon>Bacteria</taxon>
        <taxon>Bacillati</taxon>
        <taxon>Bacillota</taxon>
        <taxon>Clostridia</taxon>
        <taxon>Eubacteriales</taxon>
        <taxon>Oscillospiraceae</taxon>
        <taxon>Faecousia</taxon>
    </lineage>
</organism>
<comment type="caution">
    <text evidence="9">The sequence shown here is derived from an EMBL/GenBank/DDBJ whole genome shotgun (WGS) entry which is preliminary data.</text>
</comment>
<dbReference type="InterPro" id="IPR004654">
    <property type="entry name" value="ROK_glcA"/>
</dbReference>
<accession>A0ABV1G462</accession>
<dbReference type="SUPFAM" id="SSF53067">
    <property type="entry name" value="Actin-like ATPase domain"/>
    <property type="match status" value="1"/>
</dbReference>
<name>A0ABV1G462_9FIRM</name>
<evidence type="ECO:0000256" key="3">
    <source>
        <dbReference type="ARBA" id="ARBA00014701"/>
    </source>
</evidence>